<organism evidence="1 2">
    <name type="scientific">Potamilus streckersoni</name>
    <dbReference type="NCBI Taxonomy" id="2493646"/>
    <lineage>
        <taxon>Eukaryota</taxon>
        <taxon>Metazoa</taxon>
        <taxon>Spiralia</taxon>
        <taxon>Lophotrochozoa</taxon>
        <taxon>Mollusca</taxon>
        <taxon>Bivalvia</taxon>
        <taxon>Autobranchia</taxon>
        <taxon>Heteroconchia</taxon>
        <taxon>Palaeoheterodonta</taxon>
        <taxon>Unionida</taxon>
        <taxon>Unionoidea</taxon>
        <taxon>Unionidae</taxon>
        <taxon>Ambleminae</taxon>
        <taxon>Lampsilini</taxon>
        <taxon>Potamilus</taxon>
    </lineage>
</organism>
<protein>
    <submittedName>
        <fullName evidence="1">Uncharacterized protein</fullName>
    </submittedName>
</protein>
<name>A0AAE0T696_9BIVA</name>
<gene>
    <name evidence="1" type="ORF">CHS0354_015325</name>
</gene>
<comment type="caution">
    <text evidence="1">The sequence shown here is derived from an EMBL/GenBank/DDBJ whole genome shotgun (WGS) entry which is preliminary data.</text>
</comment>
<dbReference type="EMBL" id="JAEAOA010000948">
    <property type="protein sequence ID" value="KAK3604521.1"/>
    <property type="molecule type" value="Genomic_DNA"/>
</dbReference>
<dbReference type="Proteomes" id="UP001195483">
    <property type="component" value="Unassembled WGS sequence"/>
</dbReference>
<evidence type="ECO:0000313" key="1">
    <source>
        <dbReference type="EMBL" id="KAK3604521.1"/>
    </source>
</evidence>
<evidence type="ECO:0000313" key="2">
    <source>
        <dbReference type="Proteomes" id="UP001195483"/>
    </source>
</evidence>
<reference evidence="1" key="3">
    <citation type="submission" date="2023-05" db="EMBL/GenBank/DDBJ databases">
        <authorList>
            <person name="Smith C.H."/>
        </authorList>
    </citation>
    <scope>NUCLEOTIDE SEQUENCE</scope>
    <source>
        <strain evidence="1">CHS0354</strain>
        <tissue evidence="1">Mantle</tissue>
    </source>
</reference>
<accession>A0AAE0T696</accession>
<keyword evidence="2" id="KW-1185">Reference proteome</keyword>
<reference evidence="1" key="2">
    <citation type="journal article" date="2021" name="Genome Biol. Evol.">
        <title>Developing a high-quality reference genome for a parasitic bivalve with doubly uniparental inheritance (Bivalvia: Unionida).</title>
        <authorList>
            <person name="Smith C.H."/>
        </authorList>
    </citation>
    <scope>NUCLEOTIDE SEQUENCE</scope>
    <source>
        <strain evidence="1">CHS0354</strain>
        <tissue evidence="1">Mantle</tissue>
    </source>
</reference>
<sequence length="82" mass="9897">MPQLPGIRFYYMKIVRLYFLRINNQIFDRDENENLYFTEAVSVNQTLDEETGRANRNKACTERRQSDNLERTRVHTWLKGLV</sequence>
<reference evidence="1" key="1">
    <citation type="journal article" date="2021" name="Genome Biol. Evol.">
        <title>A High-Quality Reference Genome for a Parasitic Bivalve with Doubly Uniparental Inheritance (Bivalvia: Unionida).</title>
        <authorList>
            <person name="Smith C.H."/>
        </authorList>
    </citation>
    <scope>NUCLEOTIDE SEQUENCE</scope>
    <source>
        <strain evidence="1">CHS0354</strain>
    </source>
</reference>
<dbReference type="AlphaFoldDB" id="A0AAE0T696"/>
<proteinExistence type="predicted"/>